<comment type="caution">
    <text evidence="1">The sequence shown here is derived from an EMBL/GenBank/DDBJ whole genome shotgun (WGS) entry which is preliminary data.</text>
</comment>
<evidence type="ECO:0000313" key="2">
    <source>
        <dbReference type="Proteomes" id="UP000054874"/>
    </source>
</evidence>
<proteinExistence type="predicted"/>
<dbReference type="Proteomes" id="UP000054874">
    <property type="component" value="Unassembled WGS sequence"/>
</dbReference>
<dbReference type="EMBL" id="LNAM01000176">
    <property type="protein sequence ID" value="KSV58296.1"/>
    <property type="molecule type" value="Genomic_DNA"/>
</dbReference>
<keyword evidence="2" id="KW-1185">Reference proteome</keyword>
<gene>
    <name evidence="1" type="ORF">ASU35_13160</name>
</gene>
<evidence type="ECO:0000313" key="1">
    <source>
        <dbReference type="EMBL" id="KSV58296.1"/>
    </source>
</evidence>
<reference evidence="1 2" key="1">
    <citation type="submission" date="2015-11" db="EMBL/GenBank/DDBJ databases">
        <title>Butyribacter intestini gen. nov., sp. nov., a butyric acid-producing bacterium of the family Lachnospiraceae isolated from the human faeces.</title>
        <authorList>
            <person name="Zou Y."/>
            <person name="Xue W."/>
            <person name="Luo G."/>
            <person name="Lv M."/>
        </authorList>
    </citation>
    <scope>NUCLEOTIDE SEQUENCE [LARGE SCALE GENOMIC DNA]</scope>
    <source>
        <strain evidence="1 2">ACET-33324</strain>
    </source>
</reference>
<protein>
    <submittedName>
        <fullName evidence="1">Uncharacterized protein</fullName>
    </submittedName>
</protein>
<name>A0A0V8QCF7_9FIRM</name>
<accession>A0A0V8QCF7</accession>
<sequence>MEKESSVDFNQILLITADGDCFLQLLSLSIQDVGNSSFFQRMDWRSDDAAQHLSIFLHSIHGILI</sequence>
<organism evidence="1 2">
    <name type="scientific">Acetivibrio ethanolgignens</name>
    <dbReference type="NCBI Taxonomy" id="290052"/>
    <lineage>
        <taxon>Bacteria</taxon>
        <taxon>Bacillati</taxon>
        <taxon>Bacillota</taxon>
        <taxon>Clostridia</taxon>
        <taxon>Eubacteriales</taxon>
        <taxon>Oscillospiraceae</taxon>
        <taxon>Acetivibrio</taxon>
    </lineage>
</organism>
<dbReference type="AlphaFoldDB" id="A0A0V8QCF7"/>